<reference evidence="2 3" key="1">
    <citation type="submission" date="2020-02" db="EMBL/GenBank/DDBJ databases">
        <title>A chromosome-scale genome assembly of the black bullhead catfish (Ameiurus melas).</title>
        <authorList>
            <person name="Wen M."/>
            <person name="Zham M."/>
            <person name="Cabau C."/>
            <person name="Klopp C."/>
            <person name="Donnadieu C."/>
            <person name="Roques C."/>
            <person name="Bouchez O."/>
            <person name="Lampietro C."/>
            <person name="Jouanno E."/>
            <person name="Herpin A."/>
            <person name="Louis A."/>
            <person name="Berthelot C."/>
            <person name="Parey E."/>
            <person name="Roest-Crollius H."/>
            <person name="Braasch I."/>
            <person name="Postlethwait J."/>
            <person name="Robinson-Rechavi M."/>
            <person name="Echchiki A."/>
            <person name="Begum T."/>
            <person name="Montfort J."/>
            <person name="Schartl M."/>
            <person name="Bobe J."/>
            <person name="Guiguen Y."/>
        </authorList>
    </citation>
    <scope>NUCLEOTIDE SEQUENCE [LARGE SCALE GENOMIC DNA]</scope>
    <source>
        <strain evidence="2">M_S1</strain>
        <tissue evidence="2">Blood</tissue>
    </source>
</reference>
<evidence type="ECO:0000313" key="2">
    <source>
        <dbReference type="EMBL" id="KAF4070972.1"/>
    </source>
</evidence>
<gene>
    <name evidence="2" type="ORF">AMELA_G00279640</name>
</gene>
<protein>
    <submittedName>
        <fullName evidence="2">Uncharacterized protein</fullName>
    </submittedName>
</protein>
<keyword evidence="3" id="KW-1185">Reference proteome</keyword>
<name>A0A7J5ZJW1_AMEME</name>
<organism evidence="2 3">
    <name type="scientific">Ameiurus melas</name>
    <name type="common">Black bullhead</name>
    <name type="synonym">Silurus melas</name>
    <dbReference type="NCBI Taxonomy" id="219545"/>
    <lineage>
        <taxon>Eukaryota</taxon>
        <taxon>Metazoa</taxon>
        <taxon>Chordata</taxon>
        <taxon>Craniata</taxon>
        <taxon>Vertebrata</taxon>
        <taxon>Euteleostomi</taxon>
        <taxon>Actinopterygii</taxon>
        <taxon>Neopterygii</taxon>
        <taxon>Teleostei</taxon>
        <taxon>Ostariophysi</taxon>
        <taxon>Siluriformes</taxon>
        <taxon>Ictaluridae</taxon>
        <taxon>Ameiurus</taxon>
    </lineage>
</organism>
<feature type="region of interest" description="Disordered" evidence="1">
    <location>
        <begin position="94"/>
        <end position="114"/>
    </location>
</feature>
<dbReference type="EMBL" id="JAAGNN010000028">
    <property type="protein sequence ID" value="KAF4070972.1"/>
    <property type="molecule type" value="Genomic_DNA"/>
</dbReference>
<evidence type="ECO:0000256" key="1">
    <source>
        <dbReference type="SAM" id="MobiDB-lite"/>
    </source>
</evidence>
<dbReference type="Proteomes" id="UP000593565">
    <property type="component" value="Unassembled WGS sequence"/>
</dbReference>
<evidence type="ECO:0000313" key="3">
    <source>
        <dbReference type="Proteomes" id="UP000593565"/>
    </source>
</evidence>
<dbReference type="AlphaFoldDB" id="A0A7J5ZJW1"/>
<sequence>MHGFYLERVLPGRGAILALWKRAPLHTRLCVCGQQCRYDSWIHHSWNMEELGVEETTASSRVGILSGAAFGLSASFELLSEYCIAPGQRKSLRPARGSTLHAHALPSSSALRSP</sequence>
<comment type="caution">
    <text evidence="2">The sequence shown here is derived from an EMBL/GenBank/DDBJ whole genome shotgun (WGS) entry which is preliminary data.</text>
</comment>
<accession>A0A7J5ZJW1</accession>
<proteinExistence type="predicted"/>